<feature type="non-terminal residue" evidence="1">
    <location>
        <position position="1"/>
    </location>
</feature>
<name>A0A8J4U499_CLAMG</name>
<evidence type="ECO:0000313" key="2">
    <source>
        <dbReference type="Proteomes" id="UP000727407"/>
    </source>
</evidence>
<sequence>ANVGVFRTPGYQQVVYLAYSLVQLCVKGYVTEAEAEHLVESWQNVAEVEKQAVAYLPRYRQKLANGQFKMSKVYAPSDTPVAGGLECMKR</sequence>
<gene>
    <name evidence="1" type="ORF">DAT39_019599</name>
</gene>
<organism evidence="1 2">
    <name type="scientific">Clarias magur</name>
    <name type="common">Asian catfish</name>
    <name type="synonym">Macropteronotus magur</name>
    <dbReference type="NCBI Taxonomy" id="1594786"/>
    <lineage>
        <taxon>Eukaryota</taxon>
        <taxon>Metazoa</taxon>
        <taxon>Chordata</taxon>
        <taxon>Craniata</taxon>
        <taxon>Vertebrata</taxon>
        <taxon>Euteleostomi</taxon>
        <taxon>Actinopterygii</taxon>
        <taxon>Neopterygii</taxon>
        <taxon>Teleostei</taxon>
        <taxon>Ostariophysi</taxon>
        <taxon>Siluriformes</taxon>
        <taxon>Clariidae</taxon>
        <taxon>Clarias</taxon>
    </lineage>
</organism>
<comment type="caution">
    <text evidence="1">The sequence shown here is derived from an EMBL/GenBank/DDBJ whole genome shotgun (WGS) entry which is preliminary data.</text>
</comment>
<evidence type="ECO:0000313" key="1">
    <source>
        <dbReference type="EMBL" id="KAF5890709.1"/>
    </source>
</evidence>
<dbReference type="EMBL" id="QNUK01000658">
    <property type="protein sequence ID" value="KAF5890709.1"/>
    <property type="molecule type" value="Genomic_DNA"/>
</dbReference>
<protein>
    <submittedName>
        <fullName evidence="1">Uncharacterized protein</fullName>
    </submittedName>
</protein>
<feature type="non-terminal residue" evidence="1">
    <location>
        <position position="90"/>
    </location>
</feature>
<dbReference type="Proteomes" id="UP000727407">
    <property type="component" value="Unassembled WGS sequence"/>
</dbReference>
<dbReference type="AlphaFoldDB" id="A0A8J4U499"/>
<keyword evidence="2" id="KW-1185">Reference proteome</keyword>
<reference evidence="1" key="1">
    <citation type="submission" date="2020-07" db="EMBL/GenBank/DDBJ databases">
        <title>Clarias magur genome sequencing, assembly and annotation.</title>
        <authorList>
            <person name="Kushwaha B."/>
            <person name="Kumar R."/>
            <person name="Das P."/>
            <person name="Joshi C.G."/>
            <person name="Kumar D."/>
            <person name="Nagpure N.S."/>
            <person name="Pandey M."/>
            <person name="Agarwal S."/>
            <person name="Srivastava S."/>
            <person name="Singh M."/>
            <person name="Sahoo L."/>
            <person name="Jayasankar P."/>
            <person name="Meher P.K."/>
            <person name="Koringa P.G."/>
            <person name="Iquebal M.A."/>
            <person name="Das S.P."/>
            <person name="Bit A."/>
            <person name="Patnaik S."/>
            <person name="Patel N."/>
            <person name="Shah T.M."/>
            <person name="Hinsu A."/>
            <person name="Jena J.K."/>
        </authorList>
    </citation>
    <scope>NUCLEOTIDE SEQUENCE</scope>
    <source>
        <strain evidence="1">CIFAMagur01</strain>
        <tissue evidence="1">Testis</tissue>
    </source>
</reference>
<accession>A0A8J4U499</accession>
<proteinExistence type="predicted"/>
<dbReference type="OrthoDB" id="8955728at2759"/>